<evidence type="ECO:0000313" key="1">
    <source>
        <dbReference type="EMBL" id="KAF6314795.1"/>
    </source>
</evidence>
<gene>
    <name evidence="1" type="ORF">mMyoMyo1_008589</name>
</gene>
<dbReference type="Proteomes" id="UP000527355">
    <property type="component" value="Unassembled WGS sequence"/>
</dbReference>
<proteinExistence type="predicted"/>
<protein>
    <submittedName>
        <fullName evidence="1">Uncharacterized protein</fullName>
    </submittedName>
</protein>
<dbReference type="AlphaFoldDB" id="A0A7J7UPI0"/>
<organism evidence="1 2">
    <name type="scientific">Myotis myotis</name>
    <name type="common">Greater mouse-eared bat</name>
    <name type="synonym">Vespertilio myotis</name>
    <dbReference type="NCBI Taxonomy" id="51298"/>
    <lineage>
        <taxon>Eukaryota</taxon>
        <taxon>Metazoa</taxon>
        <taxon>Chordata</taxon>
        <taxon>Craniata</taxon>
        <taxon>Vertebrata</taxon>
        <taxon>Euteleostomi</taxon>
        <taxon>Mammalia</taxon>
        <taxon>Eutheria</taxon>
        <taxon>Laurasiatheria</taxon>
        <taxon>Chiroptera</taxon>
        <taxon>Yangochiroptera</taxon>
        <taxon>Vespertilionidae</taxon>
        <taxon>Myotis</taxon>
    </lineage>
</organism>
<dbReference type="EMBL" id="JABWUV010000012">
    <property type="protein sequence ID" value="KAF6314795.1"/>
    <property type="molecule type" value="Genomic_DNA"/>
</dbReference>
<name>A0A7J7UPI0_MYOMY</name>
<comment type="caution">
    <text evidence="1">The sequence shown here is derived from an EMBL/GenBank/DDBJ whole genome shotgun (WGS) entry which is preliminary data.</text>
</comment>
<sequence>MVSINLILKKCPMLYKGALAGRGCYSPCMLVAAPKRIGFLFFKRTEEEGWYGERVHLSCRQPPRCQINHISTWSGPGERSGSPASWECQKDPIIIFGKARKSGSVMSLLRITLSIAFLDVWAFQME</sequence>
<reference evidence="1 2" key="1">
    <citation type="journal article" date="2020" name="Nature">
        <title>Six reference-quality genomes reveal evolution of bat adaptations.</title>
        <authorList>
            <person name="Jebb D."/>
            <person name="Huang Z."/>
            <person name="Pippel M."/>
            <person name="Hughes G.M."/>
            <person name="Lavrichenko K."/>
            <person name="Devanna P."/>
            <person name="Winkler S."/>
            <person name="Jermiin L.S."/>
            <person name="Skirmuntt E.C."/>
            <person name="Katzourakis A."/>
            <person name="Burkitt-Gray L."/>
            <person name="Ray D.A."/>
            <person name="Sullivan K.A.M."/>
            <person name="Roscito J.G."/>
            <person name="Kirilenko B.M."/>
            <person name="Davalos L.M."/>
            <person name="Corthals A.P."/>
            <person name="Power M.L."/>
            <person name="Jones G."/>
            <person name="Ransome R.D."/>
            <person name="Dechmann D.K.N."/>
            <person name="Locatelli A.G."/>
            <person name="Puechmaille S.J."/>
            <person name="Fedrigo O."/>
            <person name="Jarvis E.D."/>
            <person name="Hiller M."/>
            <person name="Vernes S.C."/>
            <person name="Myers E.W."/>
            <person name="Teeling E.C."/>
        </authorList>
    </citation>
    <scope>NUCLEOTIDE SEQUENCE [LARGE SCALE GENOMIC DNA]</scope>
    <source>
        <strain evidence="1">MMyoMyo1</strain>
        <tissue evidence="1">Flight muscle</tissue>
    </source>
</reference>
<accession>A0A7J7UPI0</accession>
<evidence type="ECO:0000313" key="2">
    <source>
        <dbReference type="Proteomes" id="UP000527355"/>
    </source>
</evidence>
<keyword evidence="2" id="KW-1185">Reference proteome</keyword>